<dbReference type="SUPFAM" id="SSF53671">
    <property type="entry name" value="Aspartate/ornithine carbamoyltransferase"/>
    <property type="match status" value="1"/>
</dbReference>
<sequence>MADAVSLSTVSLQEGGGQGVAGRSIQVVSDLSPQEQLYLYERARRLKARHSNSQEADGATAPPLCAVEDADTPEQVADPDSTVYLLFMEGSTRTKESLRNAATYHGVKVNEFQAETSSFQKNETITDTIKMLSVYSTGRSVFVIRSPIEGVCRWLQTAMPKHTDRFGLPTSAFVNAGDGRYTHPMGEIVDVFTILEQLRWSRASLHIALVGDLAHGRTAHTKVDGLKIFGEVRVDLVAPEAIAYPVEYKAKMRSNGFDVREFDSVEQYLESSAGNLAQVWYFYRPQFDRCGDLAPNAVSKLQDMVTFRAEWEDRLPQDVRFFQTLPRDKEHPIVPLAFDALPLNTWDRVANDSYYLHIVFLSMLFGRVGRGLPVAAPPSACQELELRADGVYPLARGFRGSEQLPSFMEPASLSTKDHRRQPERARPGGAVPLKDGLVVDHIGRSCDAQSCWRSLRMVRTVLGWSKHVGSEGVYNSTSQPSLRKGIISLPNFDFETVSLADLQVLASVAPGCTVNAITASAVAGKYRLGLPERIYNLPSTRCKNALCVSNPQNRQRDVVALFERAAFYETSALPGCKAGDYLFLCKYCQWPHQYNDIWTDSQAGRGLQHG</sequence>
<evidence type="ECO:0008006" key="6">
    <source>
        <dbReference type="Google" id="ProtNLM"/>
    </source>
</evidence>
<dbReference type="InterPro" id="IPR036793">
    <property type="entry name" value="Asp_carbatrfase_reg_N_sf"/>
</dbReference>
<dbReference type="PROSITE" id="PS00097">
    <property type="entry name" value="CARBAMOYLTRANSFERASE"/>
    <property type="match status" value="1"/>
</dbReference>
<proteinExistence type="predicted"/>
<evidence type="ECO:0000313" key="5">
    <source>
        <dbReference type="EMBL" id="CAE4581295.1"/>
    </source>
</evidence>
<evidence type="ECO:0000256" key="1">
    <source>
        <dbReference type="ARBA" id="ARBA00022679"/>
    </source>
</evidence>
<dbReference type="Pfam" id="PF01948">
    <property type="entry name" value="PyrI"/>
    <property type="match status" value="1"/>
</dbReference>
<dbReference type="InterPro" id="IPR020545">
    <property type="entry name" value="Asp_carbamoyltransf_reg_N"/>
</dbReference>
<keyword evidence="1" id="KW-0808">Transferase</keyword>
<dbReference type="InterPro" id="IPR002801">
    <property type="entry name" value="Asp_carbamoylTrfase_reg"/>
</dbReference>
<dbReference type="InterPro" id="IPR006130">
    <property type="entry name" value="Asp/Orn_carbamoylTrfase"/>
</dbReference>
<dbReference type="Gene3D" id="3.40.50.1370">
    <property type="entry name" value="Aspartate/ornithine carbamoyltransferase"/>
    <property type="match status" value="2"/>
</dbReference>
<feature type="region of interest" description="Disordered" evidence="2">
    <location>
        <begin position="409"/>
        <end position="430"/>
    </location>
</feature>
<name>A0A7S4QEK2_9DINO</name>
<protein>
    <recommendedName>
        <fullName evidence="6">Aspartate carbamoyltransferase</fullName>
    </recommendedName>
</protein>
<dbReference type="InterPro" id="IPR036901">
    <property type="entry name" value="Asp/Orn_carbamoylTrfase_sf"/>
</dbReference>
<dbReference type="GO" id="GO:0009347">
    <property type="term" value="C:aspartate carbamoyltransferase complex"/>
    <property type="evidence" value="ECO:0007669"/>
    <property type="project" value="InterPro"/>
</dbReference>
<organism evidence="5">
    <name type="scientific">Alexandrium monilatum</name>
    <dbReference type="NCBI Taxonomy" id="311494"/>
    <lineage>
        <taxon>Eukaryota</taxon>
        <taxon>Sar</taxon>
        <taxon>Alveolata</taxon>
        <taxon>Dinophyceae</taxon>
        <taxon>Gonyaulacales</taxon>
        <taxon>Pyrocystaceae</taxon>
        <taxon>Alexandrium</taxon>
    </lineage>
</organism>
<dbReference type="GO" id="GO:0006207">
    <property type="term" value="P:'de novo' pyrimidine nucleobase biosynthetic process"/>
    <property type="evidence" value="ECO:0007669"/>
    <property type="project" value="InterPro"/>
</dbReference>
<feature type="domain" description="Aspartate/ornithine carbamoyltransferase carbamoyl-P binding" evidence="4">
    <location>
        <begin position="24"/>
        <end position="196"/>
    </location>
</feature>
<reference evidence="5" key="1">
    <citation type="submission" date="2021-01" db="EMBL/GenBank/DDBJ databases">
        <authorList>
            <person name="Corre E."/>
            <person name="Pelletier E."/>
            <person name="Niang G."/>
            <person name="Scheremetjew M."/>
            <person name="Finn R."/>
            <person name="Kale V."/>
            <person name="Holt S."/>
            <person name="Cochrane G."/>
            <person name="Meng A."/>
            <person name="Brown T."/>
            <person name="Cohen L."/>
        </authorList>
    </citation>
    <scope>NUCLEOTIDE SEQUENCE</scope>
    <source>
        <strain evidence="5">CCMP3105</strain>
    </source>
</reference>
<dbReference type="GO" id="GO:0016597">
    <property type="term" value="F:amino acid binding"/>
    <property type="evidence" value="ECO:0007669"/>
    <property type="project" value="InterPro"/>
</dbReference>
<dbReference type="PRINTS" id="PR00101">
    <property type="entry name" value="ATCASE"/>
</dbReference>
<gene>
    <name evidence="5" type="ORF">AMON00008_LOCUS19233</name>
</gene>
<feature type="domain" description="Aspartate carbamoyltransferase regulatory subunit N-terminal" evidence="3">
    <location>
        <begin position="432"/>
        <end position="528"/>
    </location>
</feature>
<dbReference type="AlphaFoldDB" id="A0A7S4QEK2"/>
<dbReference type="PANTHER" id="PTHR35805">
    <property type="entry name" value="ASPARTATE CARBAMOYLTRANSFERASE REGULATORY CHAIN"/>
    <property type="match status" value="1"/>
</dbReference>
<evidence type="ECO:0000256" key="2">
    <source>
        <dbReference type="SAM" id="MobiDB-lite"/>
    </source>
</evidence>
<dbReference type="GO" id="GO:0006520">
    <property type="term" value="P:amino acid metabolic process"/>
    <property type="evidence" value="ECO:0007669"/>
    <property type="project" value="InterPro"/>
</dbReference>
<dbReference type="EMBL" id="HBNR01028304">
    <property type="protein sequence ID" value="CAE4581295.1"/>
    <property type="molecule type" value="Transcribed_RNA"/>
</dbReference>
<dbReference type="InterPro" id="IPR006132">
    <property type="entry name" value="Asp/Orn_carbamoyltranf_P-bd"/>
</dbReference>
<dbReference type="Pfam" id="PF02729">
    <property type="entry name" value="OTCace_N"/>
    <property type="match status" value="1"/>
</dbReference>
<evidence type="ECO:0000259" key="3">
    <source>
        <dbReference type="Pfam" id="PF01948"/>
    </source>
</evidence>
<accession>A0A7S4QEK2</accession>
<dbReference type="Gene3D" id="3.30.70.140">
    <property type="entry name" value="Aspartate carbamoyltransferase regulatory subunit, N-terminal domain"/>
    <property type="match status" value="1"/>
</dbReference>
<evidence type="ECO:0000259" key="4">
    <source>
        <dbReference type="Pfam" id="PF02729"/>
    </source>
</evidence>
<dbReference type="SUPFAM" id="SSF54893">
    <property type="entry name" value="Aspartate carbamoyltransferase, Regulatory-chain, N-terminal domain"/>
    <property type="match status" value="1"/>
</dbReference>
<dbReference type="GO" id="GO:0016743">
    <property type="term" value="F:carboxyl- or carbamoyltransferase activity"/>
    <property type="evidence" value="ECO:0007669"/>
    <property type="project" value="InterPro"/>
</dbReference>
<dbReference type="PANTHER" id="PTHR35805:SF1">
    <property type="entry name" value="ASPARTATE CARBAMOYLTRANSFERASE REGULATORY CHAIN"/>
    <property type="match status" value="1"/>
</dbReference>